<dbReference type="PANTHER" id="PTHR12993:SF30">
    <property type="entry name" value="N-ACETYL-ALPHA-D-GLUCOSAMINYL L-MALATE DEACETYLASE 1"/>
    <property type="match status" value="1"/>
</dbReference>
<dbReference type="InterPro" id="IPR024078">
    <property type="entry name" value="LmbE-like_dom_sf"/>
</dbReference>
<comment type="caution">
    <text evidence="2">The sequence shown here is derived from an EMBL/GenBank/DDBJ whole genome shotgun (WGS) entry which is preliminary data.</text>
</comment>
<sequence>MLGLLLPDRPLHLLCLGAHPDDVEIGCGGTLLTLADRPGLQITAAVLTGTPDRAAESTRALEEILPSVKTHFLGLPDGRLPDHWGEVKQDLEDLSRECRPDLVLAPRVDDAHQDHRLVGSLAPTVWRDALTLHYEIPKWDGDVAAPSHYVALDAETGRRKVDLLNRHFPSQLAHDWWDDELFLGLMRVRGMECRAGYAEAFFATKVLVELR</sequence>
<keyword evidence="1" id="KW-0862">Zinc</keyword>
<dbReference type="EC" id="3.5.1.-" evidence="2"/>
<reference evidence="3" key="1">
    <citation type="journal article" date="2019" name="Int. J. Syst. Evol. Microbiol.">
        <title>The Global Catalogue of Microorganisms (GCM) 10K type strain sequencing project: providing services to taxonomists for standard genome sequencing and annotation.</title>
        <authorList>
            <consortium name="The Broad Institute Genomics Platform"/>
            <consortium name="The Broad Institute Genome Sequencing Center for Infectious Disease"/>
            <person name="Wu L."/>
            <person name="Ma J."/>
        </authorList>
    </citation>
    <scope>NUCLEOTIDE SEQUENCE [LARGE SCALE GENOMIC DNA]</scope>
    <source>
        <strain evidence="3">YIM 94188</strain>
    </source>
</reference>
<dbReference type="RefSeq" id="WP_136431430.1">
    <property type="nucleotide sequence ID" value="NZ_JBHSNS010000006.1"/>
</dbReference>
<dbReference type="GO" id="GO:0016787">
    <property type="term" value="F:hydrolase activity"/>
    <property type="evidence" value="ECO:0007669"/>
    <property type="project" value="UniProtKB-KW"/>
</dbReference>
<protein>
    <submittedName>
        <fullName evidence="2">PIG-L deacetylase family protein</fullName>
        <ecNumber evidence="2">3.5.1.-</ecNumber>
    </submittedName>
</protein>
<organism evidence="2 3">
    <name type="scientific">Nocardioides vastitatis</name>
    <dbReference type="NCBI Taxonomy" id="2568655"/>
    <lineage>
        <taxon>Bacteria</taxon>
        <taxon>Bacillati</taxon>
        <taxon>Actinomycetota</taxon>
        <taxon>Actinomycetes</taxon>
        <taxon>Propionibacteriales</taxon>
        <taxon>Nocardioidaceae</taxon>
        <taxon>Nocardioides</taxon>
    </lineage>
</organism>
<name>A0ABW0ZMW3_9ACTN</name>
<keyword evidence="3" id="KW-1185">Reference proteome</keyword>
<evidence type="ECO:0000313" key="3">
    <source>
        <dbReference type="Proteomes" id="UP001596072"/>
    </source>
</evidence>
<keyword evidence="2" id="KW-0378">Hydrolase</keyword>
<gene>
    <name evidence="2" type="ORF">ACFPQB_13670</name>
</gene>
<evidence type="ECO:0000256" key="1">
    <source>
        <dbReference type="ARBA" id="ARBA00022833"/>
    </source>
</evidence>
<dbReference type="InterPro" id="IPR003737">
    <property type="entry name" value="GlcNAc_PI_deacetylase-related"/>
</dbReference>
<dbReference type="PANTHER" id="PTHR12993">
    <property type="entry name" value="N-ACETYLGLUCOSAMINYL-PHOSPHATIDYLINOSITOL DE-N-ACETYLASE-RELATED"/>
    <property type="match status" value="1"/>
</dbReference>
<dbReference type="Pfam" id="PF02585">
    <property type="entry name" value="PIG-L"/>
    <property type="match status" value="1"/>
</dbReference>
<dbReference type="SUPFAM" id="SSF102588">
    <property type="entry name" value="LmbE-like"/>
    <property type="match status" value="1"/>
</dbReference>
<accession>A0ABW0ZMW3</accession>
<evidence type="ECO:0000313" key="2">
    <source>
        <dbReference type="EMBL" id="MFC5729970.1"/>
    </source>
</evidence>
<dbReference type="Proteomes" id="UP001596072">
    <property type="component" value="Unassembled WGS sequence"/>
</dbReference>
<proteinExistence type="predicted"/>
<dbReference type="Gene3D" id="3.40.50.10320">
    <property type="entry name" value="LmbE-like"/>
    <property type="match status" value="1"/>
</dbReference>
<dbReference type="EMBL" id="JBHSNS010000006">
    <property type="protein sequence ID" value="MFC5729970.1"/>
    <property type="molecule type" value="Genomic_DNA"/>
</dbReference>